<comment type="caution">
    <text evidence="2">The sequence shown here is derived from an EMBL/GenBank/DDBJ whole genome shotgun (WGS) entry which is preliminary data.</text>
</comment>
<dbReference type="STRING" id="1602171.ST44_11185"/>
<reference evidence="2 3" key="1">
    <citation type="submission" date="2015-01" db="EMBL/GenBank/DDBJ databases">
        <title>Comparative genomics of non-oral Prevotella species.</title>
        <authorList>
            <person name="Accetto T."/>
            <person name="Nograsek B."/>
            <person name="Avgustin G."/>
        </authorList>
    </citation>
    <scope>NUCLEOTIDE SEQUENCE [LARGE SCALE GENOMIC DNA]</scope>
    <source>
        <strain evidence="2 3">P5-119</strain>
    </source>
</reference>
<dbReference type="AlphaFoldDB" id="A0A0D0HAW2"/>
<dbReference type="RefSeq" id="WP_042519999.1">
    <property type="nucleotide sequence ID" value="NZ_JXQK01000080.1"/>
</dbReference>
<organism evidence="2 3">
    <name type="scientific">Prevotella pectinovora</name>
    <dbReference type="NCBI Taxonomy" id="1602169"/>
    <lineage>
        <taxon>Bacteria</taxon>
        <taxon>Pseudomonadati</taxon>
        <taxon>Bacteroidota</taxon>
        <taxon>Bacteroidia</taxon>
        <taxon>Bacteroidales</taxon>
        <taxon>Prevotellaceae</taxon>
        <taxon>Prevotella</taxon>
    </lineage>
</organism>
<protein>
    <submittedName>
        <fullName evidence="2">Uncharacterized protein</fullName>
    </submittedName>
</protein>
<gene>
    <name evidence="2" type="ORF">ST44_11185</name>
</gene>
<evidence type="ECO:0000313" key="2">
    <source>
        <dbReference type="EMBL" id="KIP60552.1"/>
    </source>
</evidence>
<keyword evidence="1" id="KW-0732">Signal</keyword>
<proteinExistence type="predicted"/>
<name>A0A0D0HAW2_9BACT</name>
<evidence type="ECO:0000313" key="3">
    <source>
        <dbReference type="Proteomes" id="UP000032046"/>
    </source>
</evidence>
<feature type="signal peptide" evidence="1">
    <location>
        <begin position="1"/>
        <end position="21"/>
    </location>
</feature>
<evidence type="ECO:0000256" key="1">
    <source>
        <dbReference type="SAM" id="SignalP"/>
    </source>
</evidence>
<sequence>MKRTRFSLLVALIAMSLSATAQTAGQVLRSLTFDAPKALYHPKGNSANMRQTPSTKARKVAVYKSYDQGWWLPNAQIVADEGDNPEWVKANVEGKTVYMSKSVMTKVVPEPFMVNKCQNTPYVWTTNDDPDATAGWMAQAMSWRIGKVKGQSGLYVAEVTDYDGATSLRLGKMVDNVLVFKYKVFFAGGADYERLEGVGKWVAEKEACQDFPYNGAKVCYFRWSNDMLYKADIDFEDGGGMIYETLDLTKLTEPMVYTIFKDEIDNGRINYFYLTSFNFTGKWGRTFM</sequence>
<dbReference type="Proteomes" id="UP000032046">
    <property type="component" value="Unassembled WGS sequence"/>
</dbReference>
<accession>A0A0D0HAW2</accession>
<dbReference type="Gene3D" id="2.30.30.40">
    <property type="entry name" value="SH3 Domains"/>
    <property type="match status" value="1"/>
</dbReference>
<keyword evidence="3" id="KW-1185">Reference proteome</keyword>
<feature type="chain" id="PRO_5002211322" evidence="1">
    <location>
        <begin position="22"/>
        <end position="288"/>
    </location>
</feature>
<dbReference type="EMBL" id="JXQK01000080">
    <property type="protein sequence ID" value="KIP60552.1"/>
    <property type="molecule type" value="Genomic_DNA"/>
</dbReference>